<evidence type="ECO:0000313" key="11">
    <source>
        <dbReference type="Proteomes" id="UP001628179"/>
    </source>
</evidence>
<evidence type="ECO:0000256" key="6">
    <source>
        <dbReference type="ARBA" id="ARBA00023163"/>
    </source>
</evidence>
<name>A0ABQ0GQV8_9PEZI</name>
<comment type="caution">
    <text evidence="10">The sequence shown here is derived from an EMBL/GenBank/DDBJ whole genome shotgun (WGS) entry which is preliminary data.</text>
</comment>
<sequence>MNINSLRPLASSSFSPRMMKMRTTMTATIATAAAARRTTTTSPLLAGLALGAVGSRISISGSGSGSARYASGKARPRPTPKPKPPKSKKMPPEGHGNRIYVFNQIVANHIIYSFYPKIKSNRAFLQFPYTGKKLVPAKIRKDYWRILAILEFGEDKGDVGRSVFRGLRELKRRHELEWEDEQLLKVSKQERGRMLNDQRGNSVADIATLLAGGGKGNLMVVNEEKDIEGKRGAKAGMNKEERAKEKFELVEVKEGEGEGEKTVKLHTATIYWANEQDKFFAQSWTKNVKHVIGLPEWSEEKEHLPWRAYKSAKAEWETRPDDEFYDKAAVKAAEP</sequence>
<keyword evidence="4" id="KW-0805">Transcription regulation</keyword>
<protein>
    <recommendedName>
        <fullName evidence="8">Large ribosomal subunit protein mL67</fullName>
    </recommendedName>
</protein>
<keyword evidence="5" id="KW-0496">Mitochondrion</keyword>
<keyword evidence="6" id="KW-0804">Transcription</keyword>
<proteinExistence type="inferred from homology"/>
<dbReference type="PANTHER" id="PTHR28184:SF1">
    <property type="entry name" value="LARGE RIBOSOMAL SUBUNIT PROTEIN ML67"/>
    <property type="match status" value="1"/>
</dbReference>
<dbReference type="RefSeq" id="XP_070921853.1">
    <property type="nucleotide sequence ID" value="XM_071065752.1"/>
</dbReference>
<feature type="compositionally biased region" description="Low complexity" evidence="9">
    <location>
        <begin position="59"/>
        <end position="73"/>
    </location>
</feature>
<gene>
    <name evidence="10" type="ORF">MFIFM68171_10333</name>
</gene>
<evidence type="ECO:0000256" key="3">
    <source>
        <dbReference type="ARBA" id="ARBA00022980"/>
    </source>
</evidence>
<keyword evidence="3" id="KW-0689">Ribosomal protein</keyword>
<comment type="subcellular location">
    <subcellularLocation>
        <location evidence="1">Mitochondrion</location>
    </subcellularLocation>
</comment>
<feature type="compositionally biased region" description="Basic residues" evidence="9">
    <location>
        <begin position="74"/>
        <end position="89"/>
    </location>
</feature>
<feature type="region of interest" description="Disordered" evidence="9">
    <location>
        <begin position="59"/>
        <end position="94"/>
    </location>
</feature>
<evidence type="ECO:0000256" key="1">
    <source>
        <dbReference type="ARBA" id="ARBA00004173"/>
    </source>
</evidence>
<keyword evidence="11" id="KW-1185">Reference proteome</keyword>
<evidence type="ECO:0000256" key="8">
    <source>
        <dbReference type="ARBA" id="ARBA00035185"/>
    </source>
</evidence>
<keyword evidence="7" id="KW-0687">Ribonucleoprotein</keyword>
<dbReference type="InterPro" id="IPR024629">
    <property type="entry name" value="Ribosomal_mL67"/>
</dbReference>
<organism evidence="10 11">
    <name type="scientific">Madurella fahalii</name>
    <dbReference type="NCBI Taxonomy" id="1157608"/>
    <lineage>
        <taxon>Eukaryota</taxon>
        <taxon>Fungi</taxon>
        <taxon>Dikarya</taxon>
        <taxon>Ascomycota</taxon>
        <taxon>Pezizomycotina</taxon>
        <taxon>Sordariomycetes</taxon>
        <taxon>Sordariomycetidae</taxon>
        <taxon>Sordariales</taxon>
        <taxon>Sordariales incertae sedis</taxon>
        <taxon>Madurella</taxon>
    </lineage>
</organism>
<dbReference type="GeneID" id="98181075"/>
<reference evidence="10 11" key="1">
    <citation type="submission" date="2024-09" db="EMBL/GenBank/DDBJ databases">
        <title>Itraconazole resistance in Madurella fahalii resulting from another homologue of gene encoding cytochrome P450 14-alpha sterol demethylase (CYP51).</title>
        <authorList>
            <person name="Yoshioka I."/>
            <person name="Fahal A.H."/>
            <person name="Kaneko S."/>
            <person name="Yaguchi T."/>
        </authorList>
    </citation>
    <scope>NUCLEOTIDE SEQUENCE [LARGE SCALE GENOMIC DNA]</scope>
    <source>
        <strain evidence="10 11">IFM 68171</strain>
    </source>
</reference>
<evidence type="ECO:0000313" key="10">
    <source>
        <dbReference type="EMBL" id="GAB1320123.1"/>
    </source>
</evidence>
<dbReference type="Proteomes" id="UP001628179">
    <property type="component" value="Unassembled WGS sequence"/>
</dbReference>
<evidence type="ECO:0000256" key="9">
    <source>
        <dbReference type="SAM" id="MobiDB-lite"/>
    </source>
</evidence>
<evidence type="ECO:0000256" key="4">
    <source>
        <dbReference type="ARBA" id="ARBA00023015"/>
    </source>
</evidence>
<comment type="similarity">
    <text evidence="2">Belongs to the mitochondrion-specific ribosomal protein mL67 family.</text>
</comment>
<dbReference type="PANTHER" id="PTHR28184">
    <property type="entry name" value="MITOCHONDRIAL HOMOLOGOUS RECOMBINATION PROTEIN 1"/>
    <property type="match status" value="1"/>
</dbReference>
<dbReference type="EMBL" id="BAAFSV010000006">
    <property type="protein sequence ID" value="GAB1320123.1"/>
    <property type="molecule type" value="Genomic_DNA"/>
</dbReference>
<evidence type="ECO:0000256" key="2">
    <source>
        <dbReference type="ARBA" id="ARBA00010741"/>
    </source>
</evidence>
<accession>A0ABQ0GQV8</accession>
<evidence type="ECO:0000256" key="5">
    <source>
        <dbReference type="ARBA" id="ARBA00023128"/>
    </source>
</evidence>
<dbReference type="Pfam" id="PF12829">
    <property type="entry name" value="Mhr1"/>
    <property type="match status" value="1"/>
</dbReference>
<evidence type="ECO:0000256" key="7">
    <source>
        <dbReference type="ARBA" id="ARBA00023274"/>
    </source>
</evidence>